<name>A0AA38MMN8_9CUCU</name>
<evidence type="ECO:0000256" key="3">
    <source>
        <dbReference type="ARBA" id="ARBA00006958"/>
    </source>
</evidence>
<evidence type="ECO:0000259" key="8">
    <source>
        <dbReference type="Pfam" id="PF13359"/>
    </source>
</evidence>
<dbReference type="InterPro" id="IPR027806">
    <property type="entry name" value="HARBI1_dom"/>
</dbReference>
<accession>A0AA38MMN8</accession>
<comment type="subcellular location">
    <subcellularLocation>
        <location evidence="2">Nucleus</location>
    </subcellularLocation>
</comment>
<evidence type="ECO:0000256" key="7">
    <source>
        <dbReference type="ARBA" id="ARBA00023242"/>
    </source>
</evidence>
<evidence type="ECO:0000256" key="4">
    <source>
        <dbReference type="ARBA" id="ARBA00022722"/>
    </source>
</evidence>
<keyword evidence="7" id="KW-0539">Nucleus</keyword>
<keyword evidence="10" id="KW-1185">Reference proteome</keyword>
<dbReference type="EMBL" id="JALNTZ010000002">
    <property type="protein sequence ID" value="KAJ3661719.1"/>
    <property type="molecule type" value="Genomic_DNA"/>
</dbReference>
<dbReference type="Proteomes" id="UP001168821">
    <property type="component" value="Unassembled WGS sequence"/>
</dbReference>
<protein>
    <recommendedName>
        <fullName evidence="8">DDE Tnp4 domain-containing protein</fullName>
    </recommendedName>
</protein>
<keyword evidence="4" id="KW-0540">Nuclease</keyword>
<dbReference type="Pfam" id="PF13359">
    <property type="entry name" value="DDE_Tnp_4"/>
    <property type="match status" value="1"/>
</dbReference>
<evidence type="ECO:0000256" key="2">
    <source>
        <dbReference type="ARBA" id="ARBA00004123"/>
    </source>
</evidence>
<keyword evidence="6" id="KW-0378">Hydrolase</keyword>
<dbReference type="GO" id="GO:0004518">
    <property type="term" value="F:nuclease activity"/>
    <property type="evidence" value="ECO:0007669"/>
    <property type="project" value="UniProtKB-KW"/>
</dbReference>
<dbReference type="GO" id="GO:0016787">
    <property type="term" value="F:hydrolase activity"/>
    <property type="evidence" value="ECO:0007669"/>
    <property type="project" value="UniProtKB-KW"/>
</dbReference>
<keyword evidence="5" id="KW-0479">Metal-binding</keyword>
<reference evidence="9" key="1">
    <citation type="journal article" date="2023" name="G3 (Bethesda)">
        <title>Whole genome assemblies of Zophobas morio and Tenebrio molitor.</title>
        <authorList>
            <person name="Kaur S."/>
            <person name="Stinson S.A."/>
            <person name="diCenzo G.C."/>
        </authorList>
    </citation>
    <scope>NUCLEOTIDE SEQUENCE</scope>
    <source>
        <strain evidence="9">QUZm001</strain>
    </source>
</reference>
<dbReference type="PANTHER" id="PTHR22930:SF85">
    <property type="entry name" value="GH03217P-RELATED"/>
    <property type="match status" value="1"/>
</dbReference>
<evidence type="ECO:0000313" key="9">
    <source>
        <dbReference type="EMBL" id="KAJ3661719.1"/>
    </source>
</evidence>
<proteinExistence type="inferred from homology"/>
<evidence type="ECO:0000256" key="5">
    <source>
        <dbReference type="ARBA" id="ARBA00022723"/>
    </source>
</evidence>
<evidence type="ECO:0000256" key="1">
    <source>
        <dbReference type="ARBA" id="ARBA00001968"/>
    </source>
</evidence>
<gene>
    <name evidence="9" type="ORF">Zmor_006106</name>
</gene>
<dbReference type="PANTHER" id="PTHR22930">
    <property type="match status" value="1"/>
</dbReference>
<comment type="caution">
    <text evidence="9">The sequence shown here is derived from an EMBL/GenBank/DDBJ whole genome shotgun (WGS) entry which is preliminary data.</text>
</comment>
<organism evidence="9 10">
    <name type="scientific">Zophobas morio</name>
    <dbReference type="NCBI Taxonomy" id="2755281"/>
    <lineage>
        <taxon>Eukaryota</taxon>
        <taxon>Metazoa</taxon>
        <taxon>Ecdysozoa</taxon>
        <taxon>Arthropoda</taxon>
        <taxon>Hexapoda</taxon>
        <taxon>Insecta</taxon>
        <taxon>Pterygota</taxon>
        <taxon>Neoptera</taxon>
        <taxon>Endopterygota</taxon>
        <taxon>Coleoptera</taxon>
        <taxon>Polyphaga</taxon>
        <taxon>Cucujiformia</taxon>
        <taxon>Tenebrionidae</taxon>
        <taxon>Zophobas</taxon>
    </lineage>
</organism>
<evidence type="ECO:0000256" key="6">
    <source>
        <dbReference type="ARBA" id="ARBA00022801"/>
    </source>
</evidence>
<evidence type="ECO:0000313" key="10">
    <source>
        <dbReference type="Proteomes" id="UP001168821"/>
    </source>
</evidence>
<dbReference type="InterPro" id="IPR045249">
    <property type="entry name" value="HARBI1-like"/>
</dbReference>
<sequence>MESKKIITTCVLVLNKILFDAVLELEDAEEDFDEDVELVVVNKVKNQLSPRQREIPRCKNYFEHVIPQYLPEEFQSHFRISREAFELLCNQLIPLLQKNYHTGRPLKQLDKQILATIWILATPDSYRSIGTQFNMGKSTLSDAFVRVIKGLNQLASRVIKWPVVANRQQIINHFKGFGELNNVIGAIDGTYIPIKAPQQNPDAYITRKCFCALTLQAIAEPSLKFVDAFVGYPGSVSDCRVFRNSPIYSDICENRAGFFEHGEYIIGDKSYPILEWCIPPYIQHRPLTAVQTYFNTVHATTRQVIERAFALLFGRFRRLKFLDMNRQDLIPATVLAACVLHNLCLNHDDLLIERYIQEGNEFVQENGDIPDVDVEIFHEVRDEGRTFRNNIAENLYARARRH</sequence>
<dbReference type="AlphaFoldDB" id="A0AA38MMN8"/>
<dbReference type="GO" id="GO:0046872">
    <property type="term" value="F:metal ion binding"/>
    <property type="evidence" value="ECO:0007669"/>
    <property type="project" value="UniProtKB-KW"/>
</dbReference>
<dbReference type="GO" id="GO:0005634">
    <property type="term" value="C:nucleus"/>
    <property type="evidence" value="ECO:0007669"/>
    <property type="project" value="UniProtKB-SubCell"/>
</dbReference>
<feature type="domain" description="DDE Tnp4" evidence="8">
    <location>
        <begin position="187"/>
        <end position="342"/>
    </location>
</feature>
<comment type="cofactor">
    <cofactor evidence="1">
        <name>a divalent metal cation</name>
        <dbReference type="ChEBI" id="CHEBI:60240"/>
    </cofactor>
</comment>
<comment type="similarity">
    <text evidence="3">Belongs to the HARBI1 family.</text>
</comment>